<evidence type="ECO:0000313" key="2">
    <source>
        <dbReference type="EMBL" id="CAF1080422.1"/>
    </source>
</evidence>
<dbReference type="PANTHER" id="PTHR21301:SF10">
    <property type="entry name" value="REVERSE TRANSCRIPTASE DOMAIN-CONTAINING PROTEIN"/>
    <property type="match status" value="1"/>
</dbReference>
<sequence>MDIESVHEICKKWLHSAYEKIKGGNTYVQQAWGAFVRELNKPNADTFEKFSKTIGVRVEYNTIYKLLVFIHNEALLASSSWIDTTELAYVTEYFHNVSQDHNKGVYNNELSKFIKTPMQTGIPSSTSHNENDANEQNSVAALKSRNVENEMEVIILPSISTTNNNIDTITIGAIAPQSSQLMGPPNGPNGSTINNTTGLVSNVQCNNDSEPIIFSDSRARESNVVTTTAANIHLVPSSLLVFSSLSKIEVACQTDVSFDCSPRTVWAPLQEDVLENFRVFRRKHSEEFCLKKNNSSPVNNERDSVSISRDQAMYDQLKEIAETPGSVTPPLGTKPEHKQLPQRMRNMKAQSTRSKTGFYSRPFIRRNVWRNNASERANVNPSEYNHTTSANHVRRNSVITNRTVTWDTDTAPIGSSRVYLDTYELKVLQYGLKYIPARKFSVKAQLEEEIKDISNRYIHLQVNSKLIRDAIVQTICPFYPNMRKEEYKALNGLSKRKDIVVKQADKGQAIVVMSKEVYEEKANTLLRDTRNYIYLSKNPLWTTYKKVKEKLNELISQGHIPTKCSFKVYHRGLPKLPNFYILPKVHKKGCPGRPIVAGIGHCTEEASRFLCQILQPFVDGLPAFIDQKYSRHFYRVLNSTQQFLNENENLSAEIRRSKLDLKNFYFATTDIESLYTNIPIDEGAAKVTNFVFENKNAADIPVTRQGLLFLFGCTLCSIRGSIWMY</sequence>
<dbReference type="Proteomes" id="UP000677228">
    <property type="component" value="Unassembled WGS sequence"/>
</dbReference>
<organism evidence="2 4">
    <name type="scientific">Didymodactylos carnosus</name>
    <dbReference type="NCBI Taxonomy" id="1234261"/>
    <lineage>
        <taxon>Eukaryota</taxon>
        <taxon>Metazoa</taxon>
        <taxon>Spiralia</taxon>
        <taxon>Gnathifera</taxon>
        <taxon>Rotifera</taxon>
        <taxon>Eurotatoria</taxon>
        <taxon>Bdelloidea</taxon>
        <taxon>Philodinida</taxon>
        <taxon>Philodinidae</taxon>
        <taxon>Didymodactylos</taxon>
    </lineage>
</organism>
<feature type="region of interest" description="Disordered" evidence="1">
    <location>
        <begin position="323"/>
        <end position="352"/>
    </location>
</feature>
<protein>
    <recommendedName>
        <fullName evidence="5">Reverse transcriptase domain-containing protein</fullName>
    </recommendedName>
</protein>
<gene>
    <name evidence="2" type="ORF">OVA965_LOCUS18333</name>
    <name evidence="3" type="ORF">TMI583_LOCUS18345</name>
</gene>
<comment type="caution">
    <text evidence="2">The sequence shown here is derived from an EMBL/GenBank/DDBJ whole genome shotgun (WGS) entry which is preliminary data.</text>
</comment>
<dbReference type="EMBL" id="CAJNOK010009075">
    <property type="protein sequence ID" value="CAF1080422.1"/>
    <property type="molecule type" value="Genomic_DNA"/>
</dbReference>
<evidence type="ECO:0000313" key="4">
    <source>
        <dbReference type="Proteomes" id="UP000677228"/>
    </source>
</evidence>
<name>A0A8S2E6B1_9BILA</name>
<evidence type="ECO:0008006" key="5">
    <source>
        <dbReference type="Google" id="ProtNLM"/>
    </source>
</evidence>
<dbReference type="AlphaFoldDB" id="A0A8S2E6B1"/>
<accession>A0A8S2E6B1</accession>
<dbReference type="Proteomes" id="UP000682733">
    <property type="component" value="Unassembled WGS sequence"/>
</dbReference>
<dbReference type="EMBL" id="CAJOBA010009090">
    <property type="protein sequence ID" value="CAF3843477.1"/>
    <property type="molecule type" value="Genomic_DNA"/>
</dbReference>
<dbReference type="PANTHER" id="PTHR21301">
    <property type="entry name" value="REVERSE TRANSCRIPTASE"/>
    <property type="match status" value="1"/>
</dbReference>
<evidence type="ECO:0000256" key="1">
    <source>
        <dbReference type="SAM" id="MobiDB-lite"/>
    </source>
</evidence>
<reference evidence="2" key="1">
    <citation type="submission" date="2021-02" db="EMBL/GenBank/DDBJ databases">
        <authorList>
            <person name="Nowell W R."/>
        </authorList>
    </citation>
    <scope>NUCLEOTIDE SEQUENCE</scope>
</reference>
<proteinExistence type="predicted"/>
<evidence type="ECO:0000313" key="3">
    <source>
        <dbReference type="EMBL" id="CAF3843477.1"/>
    </source>
</evidence>